<name>A0AAU9K496_9CILI</name>
<sequence>MAYLSIEKFRQTRSIIQGISLIKREENDTCEYCYQCNEAINDDIMIQIGVKLIFQIETRTFHVKCVNPVDFKMLIPLTIPQEIYDTEIIQWIQNWNSSLNSTHLEQMTINKALQGKIRTNLRRPWLEVFKFLNYKEVLWAISLVNKEFYEICWSDEIWCFFMYRDFGEKCQLKSLVREEYFQAIYMRCHICHEKSYELIYRCHVKKRPVCQKCILTNQKEIMWSDAKSAFSEERLKMFWSWKGGIHQAAYLDFDVYPRAVVDEIHERLINSGEAYLANCFSDIAKNYERRNLLTSIIIKESKNIIKCLKENKQINSLAVDMIKSTRININRINDN</sequence>
<evidence type="ECO:0000313" key="1">
    <source>
        <dbReference type="EMBL" id="CAG9332016.1"/>
    </source>
</evidence>
<accession>A0AAU9K496</accession>
<dbReference type="SUPFAM" id="SSF81383">
    <property type="entry name" value="F-box domain"/>
    <property type="match status" value="1"/>
</dbReference>
<dbReference type="InterPro" id="IPR036047">
    <property type="entry name" value="F-box-like_dom_sf"/>
</dbReference>
<protein>
    <recommendedName>
        <fullName evidence="3">F-box domain-containing protein</fullName>
    </recommendedName>
</protein>
<comment type="caution">
    <text evidence="1">The sequence shown here is derived from an EMBL/GenBank/DDBJ whole genome shotgun (WGS) entry which is preliminary data.</text>
</comment>
<evidence type="ECO:0000313" key="2">
    <source>
        <dbReference type="Proteomes" id="UP001162131"/>
    </source>
</evidence>
<organism evidence="1 2">
    <name type="scientific">Blepharisma stoltei</name>
    <dbReference type="NCBI Taxonomy" id="1481888"/>
    <lineage>
        <taxon>Eukaryota</taxon>
        <taxon>Sar</taxon>
        <taxon>Alveolata</taxon>
        <taxon>Ciliophora</taxon>
        <taxon>Postciliodesmatophora</taxon>
        <taxon>Heterotrichea</taxon>
        <taxon>Heterotrichida</taxon>
        <taxon>Blepharismidae</taxon>
        <taxon>Blepharisma</taxon>
    </lineage>
</organism>
<dbReference type="EMBL" id="CAJZBQ010000053">
    <property type="protein sequence ID" value="CAG9332016.1"/>
    <property type="molecule type" value="Genomic_DNA"/>
</dbReference>
<dbReference type="AlphaFoldDB" id="A0AAU9K496"/>
<keyword evidence="2" id="KW-1185">Reference proteome</keyword>
<evidence type="ECO:0008006" key="3">
    <source>
        <dbReference type="Google" id="ProtNLM"/>
    </source>
</evidence>
<dbReference type="Proteomes" id="UP001162131">
    <property type="component" value="Unassembled WGS sequence"/>
</dbReference>
<reference evidence="1" key="1">
    <citation type="submission" date="2021-09" db="EMBL/GenBank/DDBJ databases">
        <authorList>
            <consortium name="AG Swart"/>
            <person name="Singh M."/>
            <person name="Singh A."/>
            <person name="Seah K."/>
            <person name="Emmerich C."/>
        </authorList>
    </citation>
    <scope>NUCLEOTIDE SEQUENCE</scope>
    <source>
        <strain evidence="1">ATCC30299</strain>
    </source>
</reference>
<proteinExistence type="predicted"/>
<gene>
    <name evidence="1" type="ORF">BSTOLATCC_MIC54070</name>
</gene>